<keyword evidence="12" id="KW-1278">Translocase</keyword>
<dbReference type="GO" id="GO:0016887">
    <property type="term" value="F:ATP hydrolysis activity"/>
    <property type="evidence" value="ECO:0007669"/>
    <property type="project" value="InterPro"/>
</dbReference>
<evidence type="ECO:0000256" key="12">
    <source>
        <dbReference type="ARBA" id="ARBA00022967"/>
    </source>
</evidence>
<dbReference type="NCBIfam" id="TIGR01106">
    <property type="entry name" value="ATPase-IIC_X-K"/>
    <property type="match status" value="1"/>
</dbReference>
<feature type="transmembrane region" description="Helical" evidence="18">
    <location>
        <begin position="1039"/>
        <end position="1056"/>
    </location>
</feature>
<feature type="transmembrane region" description="Helical" evidence="18">
    <location>
        <begin position="147"/>
        <end position="176"/>
    </location>
</feature>
<dbReference type="Pfam" id="PF00122">
    <property type="entry name" value="E1-E2_ATPase"/>
    <property type="match status" value="1"/>
</dbReference>
<dbReference type="SFLD" id="SFLDG00002">
    <property type="entry name" value="C1.7:_P-type_atpase_like"/>
    <property type="match status" value="1"/>
</dbReference>
<keyword evidence="4" id="KW-1003">Cell membrane</keyword>
<dbReference type="InterPro" id="IPR005775">
    <property type="entry name" value="P-type_ATPase_IIC"/>
</dbReference>
<accession>A0A226E289</accession>
<dbReference type="GO" id="GO:0005524">
    <property type="term" value="F:ATP binding"/>
    <property type="evidence" value="ECO:0007669"/>
    <property type="project" value="UniProtKB-KW"/>
</dbReference>
<dbReference type="Proteomes" id="UP000198287">
    <property type="component" value="Unassembled WGS sequence"/>
</dbReference>
<keyword evidence="11 18" id="KW-0630">Potassium</keyword>
<evidence type="ECO:0000256" key="3">
    <source>
        <dbReference type="ARBA" id="ARBA00022448"/>
    </source>
</evidence>
<dbReference type="PROSITE" id="PS00154">
    <property type="entry name" value="ATPASE_E1_E2"/>
    <property type="match status" value="1"/>
</dbReference>
<keyword evidence="5 18" id="KW-0633">Potassium transport</keyword>
<dbReference type="GO" id="GO:0036376">
    <property type="term" value="P:sodium ion export across plasma membrane"/>
    <property type="evidence" value="ECO:0007669"/>
    <property type="project" value="TreeGrafter"/>
</dbReference>
<feature type="transmembrane region" description="Helical" evidence="18">
    <location>
        <begin position="347"/>
        <end position="368"/>
    </location>
</feature>
<dbReference type="InterPro" id="IPR018303">
    <property type="entry name" value="ATPase_P-typ_P_site"/>
</dbReference>
<protein>
    <recommendedName>
        <fullName evidence="18">Sodium/potassium-transporting ATPase subunit alpha</fullName>
    </recommendedName>
</protein>
<feature type="domain" description="Cation-transporting P-type ATPase N-terminal" evidence="19">
    <location>
        <begin position="101"/>
        <end position="175"/>
    </location>
</feature>
<evidence type="ECO:0000256" key="2">
    <source>
        <dbReference type="ARBA" id="ARBA00006934"/>
    </source>
</evidence>
<keyword evidence="8 18" id="KW-0812">Transmembrane</keyword>
<evidence type="ECO:0000256" key="9">
    <source>
        <dbReference type="ARBA" id="ARBA00022741"/>
    </source>
</evidence>
<gene>
    <name evidence="20" type="ORF">Fcan01_12967</name>
</gene>
<organism evidence="20 21">
    <name type="scientific">Folsomia candida</name>
    <name type="common">Springtail</name>
    <dbReference type="NCBI Taxonomy" id="158441"/>
    <lineage>
        <taxon>Eukaryota</taxon>
        <taxon>Metazoa</taxon>
        <taxon>Ecdysozoa</taxon>
        <taxon>Arthropoda</taxon>
        <taxon>Hexapoda</taxon>
        <taxon>Collembola</taxon>
        <taxon>Entomobryomorpha</taxon>
        <taxon>Isotomoidea</taxon>
        <taxon>Isotomidae</taxon>
        <taxon>Proisotominae</taxon>
        <taxon>Folsomia</taxon>
    </lineage>
</organism>
<evidence type="ECO:0000256" key="8">
    <source>
        <dbReference type="ARBA" id="ARBA00022692"/>
    </source>
</evidence>
<dbReference type="InterPro" id="IPR036412">
    <property type="entry name" value="HAD-like_sf"/>
</dbReference>
<dbReference type="Pfam" id="PF13246">
    <property type="entry name" value="Cation_ATPase"/>
    <property type="match status" value="1"/>
</dbReference>
<dbReference type="SMART" id="SM00831">
    <property type="entry name" value="Cation_ATPase_N"/>
    <property type="match status" value="1"/>
</dbReference>
<name>A0A226E289_FOLCA</name>
<dbReference type="GO" id="GO:1990573">
    <property type="term" value="P:potassium ion import across plasma membrane"/>
    <property type="evidence" value="ECO:0007669"/>
    <property type="project" value="TreeGrafter"/>
</dbReference>
<dbReference type="GO" id="GO:0006883">
    <property type="term" value="P:intracellular sodium ion homeostasis"/>
    <property type="evidence" value="ECO:0007669"/>
    <property type="project" value="TreeGrafter"/>
</dbReference>
<dbReference type="InterPro" id="IPR001757">
    <property type="entry name" value="P_typ_ATPase"/>
</dbReference>
<dbReference type="PANTHER" id="PTHR43294:SF21">
    <property type="entry name" value="CATION TRANSPORTING ATPASE"/>
    <property type="match status" value="1"/>
</dbReference>
<dbReference type="InterPro" id="IPR044492">
    <property type="entry name" value="P_typ_ATPase_HD_dom"/>
</dbReference>
<dbReference type="NCBIfam" id="TIGR01494">
    <property type="entry name" value="ATPase_P-type"/>
    <property type="match status" value="2"/>
</dbReference>
<keyword evidence="6" id="KW-0597">Phosphoprotein</keyword>
<evidence type="ECO:0000313" key="20">
    <source>
        <dbReference type="EMBL" id="OXA51683.1"/>
    </source>
</evidence>
<dbReference type="SUPFAM" id="SSF81660">
    <property type="entry name" value="Metal cation-transporting ATPase, ATP-binding domain N"/>
    <property type="match status" value="1"/>
</dbReference>
<feature type="transmembrane region" description="Helical" evidence="18">
    <location>
        <begin position="1002"/>
        <end position="1027"/>
    </location>
</feature>
<dbReference type="FunFam" id="1.20.1110.10:FF:000038">
    <property type="entry name" value="Sodium/potassium-transporting ATPase subunit alpha"/>
    <property type="match status" value="1"/>
</dbReference>
<dbReference type="InterPro" id="IPR006068">
    <property type="entry name" value="ATPase_P-typ_cation-transptr_C"/>
</dbReference>
<evidence type="ECO:0000256" key="16">
    <source>
        <dbReference type="ARBA" id="ARBA00037422"/>
    </source>
</evidence>
<reference evidence="20 21" key="1">
    <citation type="submission" date="2015-12" db="EMBL/GenBank/DDBJ databases">
        <title>The genome of Folsomia candida.</title>
        <authorList>
            <person name="Faddeeva A."/>
            <person name="Derks M.F."/>
            <person name="Anvar Y."/>
            <person name="Smit S."/>
            <person name="Van Straalen N."/>
            <person name="Roelofs D."/>
        </authorList>
    </citation>
    <scope>NUCLEOTIDE SEQUENCE [LARGE SCALE GENOMIC DNA]</scope>
    <source>
        <strain evidence="20 21">VU population</strain>
        <tissue evidence="20">Whole body</tissue>
    </source>
</reference>
<evidence type="ECO:0000256" key="18">
    <source>
        <dbReference type="RuleBase" id="RU362084"/>
    </source>
</evidence>
<dbReference type="SUPFAM" id="SSF81653">
    <property type="entry name" value="Calcium ATPase, transduction domain A"/>
    <property type="match status" value="1"/>
</dbReference>
<keyword evidence="21" id="KW-1185">Reference proteome</keyword>
<feature type="transmembrane region" description="Helical" evidence="18">
    <location>
        <begin position="188"/>
        <end position="208"/>
    </location>
</feature>
<evidence type="ECO:0000256" key="7">
    <source>
        <dbReference type="ARBA" id="ARBA00022607"/>
    </source>
</evidence>
<dbReference type="EMBL" id="LNIX01000007">
    <property type="protein sequence ID" value="OXA51683.1"/>
    <property type="molecule type" value="Genomic_DNA"/>
</dbReference>
<feature type="transmembrane region" description="Helical" evidence="18">
    <location>
        <begin position="830"/>
        <end position="850"/>
    </location>
</feature>
<keyword evidence="15 18" id="KW-0472">Membrane</keyword>
<dbReference type="SFLD" id="SFLDF00027">
    <property type="entry name" value="p-type_atpase"/>
    <property type="match status" value="1"/>
</dbReference>
<dbReference type="InterPro" id="IPR023299">
    <property type="entry name" value="ATPase_P-typ_cyto_dom_N"/>
</dbReference>
<evidence type="ECO:0000256" key="4">
    <source>
        <dbReference type="ARBA" id="ARBA00022475"/>
    </source>
</evidence>
<evidence type="ECO:0000256" key="1">
    <source>
        <dbReference type="ARBA" id="ARBA00004651"/>
    </source>
</evidence>
<dbReference type="InterPro" id="IPR050510">
    <property type="entry name" value="Cation_transp_ATPase_P-type"/>
</dbReference>
<evidence type="ECO:0000256" key="13">
    <source>
        <dbReference type="ARBA" id="ARBA00022989"/>
    </source>
</evidence>
<dbReference type="InterPro" id="IPR004014">
    <property type="entry name" value="ATPase_P-typ_cation-transptr_N"/>
</dbReference>
<keyword evidence="18" id="KW-0479">Metal-binding</keyword>
<sequence>MAQNYVNRRRQSTIVIENQDRILIPERKISRVSFTGSDAPSRKTSTVSYKSNVDEKGTINPSFTSDEQSQDQISLREVHVGHSPDIRRKSVTYIKKELEIDYHAVELGTLCNRYNSHVQLGLTDAQAHKNRELYGKNILTPPKKTPLWITFLHTLVGGFQLLLWTAAILSFIAYVAQMVQIGDAPPDNLYLGIALSVLVLVLGLFTFYQEFSSGKVMDSFSRLVPTMATVTRDHKILLIPASELVVGDVVHIKLGDSIPADIRILECQGLKVDNSSLTGESEPQPRSPLCTDDNPMETQNLAFFSTNALEGTGKGLVVAVGDGTFIGRIAGLTTGMNKIDTPMSREVAYFVKVISFVAIIFGISFFAISLTMGYQILDAAIFLVGIIVANVPEGLLVTFTVILALTAKRMAKKNCVVRQLHAVETLGSCSVICSDKTGTLTQNKMTMSHIWVNNQVLDVSLGENGTLPDLEDLAGFRDLSRAAALCSRATFLAGQEELSIPQRLVSGDASESAILRFVEMSLGKVEAFRDNYPKLFEIPFNSTNKYQLSIHKHDMTRCLVVMKGAPERVINLCSKIRIGDKVHKMEDWKEVCIQTVDNLGSLGERVIGFCEGELPESEYPVGYKFSAEDLTFLEGNLVLVGLGSMIDPPRPGVPNAVELCRKAGIKVVMVTGDLPSTARAIARKVGIITPENLTREEIAKSRNINKDDIDPATCNAAVISGTELQELTTQELDWVLANHSEIVFARVSPQQKLIIVEGFQRLGKIVAVTGDGVNDSPALRKADIGIAMGISGSDVSKQAADMILLDDNFSSIVTGVEEGRLIFENLKKCIRYLLCANTANLLPFLLYITLQIPLPLGTIQMLAITLGTDILPTISLSYEKPEGEIMIRQPRNPEKDKLVTQQLISYAYGVIGVIEAFAGFFTYVVIMEQNGFLVKDLIDIRKQWVSSFINDLSDSYGQEWTHQQRKELEWTCWTAYFCTIVLCQWSNLLISKVRKDPLHRKLFDNWIVLVAIVGETAIACCLTYTPGLNHSLSYMPIKFVWWLTAVPFMFAIIFCDEIRRLLLRLRPNWSWYQNEFFY</sequence>
<feature type="transmembrane region" description="Helical" evidence="18">
    <location>
        <begin position="380"/>
        <end position="405"/>
    </location>
</feature>
<dbReference type="GO" id="GO:0005886">
    <property type="term" value="C:plasma membrane"/>
    <property type="evidence" value="ECO:0007669"/>
    <property type="project" value="UniProtKB-SubCell"/>
</dbReference>
<keyword evidence="9 18" id="KW-0547">Nucleotide-binding</keyword>
<dbReference type="InterPro" id="IPR023298">
    <property type="entry name" value="ATPase_P-typ_TM_dom_sf"/>
</dbReference>
<dbReference type="GO" id="GO:1902600">
    <property type="term" value="P:proton transmembrane transport"/>
    <property type="evidence" value="ECO:0007669"/>
    <property type="project" value="TreeGrafter"/>
</dbReference>
<proteinExistence type="inferred from homology"/>
<feature type="transmembrane region" description="Helical" evidence="18">
    <location>
        <begin position="856"/>
        <end position="878"/>
    </location>
</feature>
<dbReference type="AlphaFoldDB" id="A0A226E289"/>
<dbReference type="InterPro" id="IPR059000">
    <property type="entry name" value="ATPase_P-type_domA"/>
</dbReference>
<dbReference type="GO" id="GO:0005391">
    <property type="term" value="F:P-type sodium:potassium-exchanging transporter activity"/>
    <property type="evidence" value="ECO:0007669"/>
    <property type="project" value="TreeGrafter"/>
</dbReference>
<evidence type="ECO:0000256" key="11">
    <source>
        <dbReference type="ARBA" id="ARBA00022958"/>
    </source>
</evidence>
<dbReference type="FunFam" id="3.40.50.1000:FF:000001">
    <property type="entry name" value="Phospholipid-transporting ATPase IC"/>
    <property type="match status" value="1"/>
</dbReference>
<dbReference type="FunFam" id="3.40.50.1000:FF:000083">
    <property type="entry name" value="Sodium/potassium-transporting ATPase subunit alpha"/>
    <property type="match status" value="1"/>
</dbReference>
<dbReference type="Gene3D" id="3.40.50.1000">
    <property type="entry name" value="HAD superfamily/HAD-like"/>
    <property type="match status" value="1"/>
</dbReference>
<dbReference type="Pfam" id="PF00690">
    <property type="entry name" value="Cation_ATPase_N"/>
    <property type="match status" value="1"/>
</dbReference>
<dbReference type="Pfam" id="PF00689">
    <property type="entry name" value="Cation_ATPase_C"/>
    <property type="match status" value="1"/>
</dbReference>
<dbReference type="GO" id="GO:0046872">
    <property type="term" value="F:metal ion binding"/>
    <property type="evidence" value="ECO:0007669"/>
    <property type="project" value="UniProtKB-KW"/>
</dbReference>
<evidence type="ECO:0000259" key="19">
    <source>
        <dbReference type="SMART" id="SM00831"/>
    </source>
</evidence>
<keyword evidence="7" id="KW-0739">Sodium transport</keyword>
<dbReference type="GO" id="GO:0030007">
    <property type="term" value="P:intracellular potassium ion homeostasis"/>
    <property type="evidence" value="ECO:0007669"/>
    <property type="project" value="TreeGrafter"/>
</dbReference>
<keyword evidence="3 18" id="KW-0813">Transport</keyword>
<dbReference type="SFLD" id="SFLDS00003">
    <property type="entry name" value="Haloacid_Dehalogenase"/>
    <property type="match status" value="1"/>
</dbReference>
<dbReference type="SUPFAM" id="SSF81665">
    <property type="entry name" value="Calcium ATPase, transmembrane domain M"/>
    <property type="match status" value="1"/>
</dbReference>
<dbReference type="Gene3D" id="1.20.1110.10">
    <property type="entry name" value="Calcium-transporting ATPase, transmembrane domain"/>
    <property type="match status" value="1"/>
</dbReference>
<comment type="similarity">
    <text evidence="2 18">Belongs to the cation transport ATPase (P-type) (TC 3.A.3) family. Type IIC subfamily.</text>
</comment>
<comment type="function">
    <text evidence="16">This is the catalytic component of the active enzyme, which catalyzes the hydrolysis of ATP coupled with the exchange of sodium and potassium ions across the plasma membrane. This action creates the electrochemical gradient of sodium and potassium ions, providing the energy for active transport of various nutrients.</text>
</comment>
<comment type="subcellular location">
    <subcellularLocation>
        <location evidence="1 18">Cell membrane</location>
        <topology evidence="1 18">Multi-pass membrane protein</topology>
    </subcellularLocation>
</comment>
<feature type="transmembrane region" description="Helical" evidence="18">
    <location>
        <begin position="903"/>
        <end position="926"/>
    </location>
</feature>
<keyword evidence="13 18" id="KW-1133">Transmembrane helix</keyword>
<dbReference type="PRINTS" id="PR00121">
    <property type="entry name" value="NAKATPASE"/>
</dbReference>
<dbReference type="Gene3D" id="2.70.150.10">
    <property type="entry name" value="Calcium-transporting ATPase, cytoplasmic transduction domain A"/>
    <property type="match status" value="1"/>
</dbReference>
<dbReference type="STRING" id="158441.A0A226E289"/>
<keyword evidence="14 18" id="KW-0406">Ion transport</keyword>
<dbReference type="FunFam" id="2.70.150.10:FF:000003">
    <property type="entry name" value="Sodium/potassium-transporting ATPase subunit alpha"/>
    <property type="match status" value="1"/>
</dbReference>
<dbReference type="InterPro" id="IPR008250">
    <property type="entry name" value="ATPase_P-typ_transduc_dom_A_sf"/>
</dbReference>
<dbReference type="OrthoDB" id="158672at2759"/>
<keyword evidence="10 18" id="KW-0067">ATP-binding</keyword>
<comment type="caution">
    <text evidence="20">The sequence shown here is derived from an EMBL/GenBank/DDBJ whole genome shotgun (WGS) entry which is preliminary data.</text>
</comment>
<dbReference type="PANTHER" id="PTHR43294">
    <property type="entry name" value="SODIUM/POTASSIUM-TRANSPORTING ATPASE SUBUNIT ALPHA"/>
    <property type="match status" value="1"/>
</dbReference>
<feature type="transmembrane region" description="Helical" evidence="18">
    <location>
        <begin position="973"/>
        <end position="990"/>
    </location>
</feature>
<evidence type="ECO:0000256" key="15">
    <source>
        <dbReference type="ARBA" id="ARBA00023136"/>
    </source>
</evidence>
<evidence type="ECO:0000256" key="14">
    <source>
        <dbReference type="ARBA" id="ARBA00023065"/>
    </source>
</evidence>
<comment type="subunit">
    <text evidence="17">The sodium/potassium-transporting ATPase is composed of a catalytic alpha subunit, an auxiliary non-catalytic beta subunit and an additional regulatory subunit.</text>
</comment>
<dbReference type="InterPro" id="IPR023214">
    <property type="entry name" value="HAD_sf"/>
</dbReference>
<dbReference type="Gene3D" id="3.40.1110.10">
    <property type="entry name" value="Calcium-transporting ATPase, cytoplasmic domain N"/>
    <property type="match status" value="1"/>
</dbReference>
<keyword evidence="7" id="KW-0740">Sodium/potassium transport</keyword>
<evidence type="ECO:0000256" key="17">
    <source>
        <dbReference type="ARBA" id="ARBA00038795"/>
    </source>
</evidence>
<dbReference type="SUPFAM" id="SSF56784">
    <property type="entry name" value="HAD-like"/>
    <property type="match status" value="1"/>
</dbReference>
<evidence type="ECO:0000256" key="5">
    <source>
        <dbReference type="ARBA" id="ARBA00022538"/>
    </source>
</evidence>
<dbReference type="PRINTS" id="PR00119">
    <property type="entry name" value="CATATPASE"/>
</dbReference>
<evidence type="ECO:0000313" key="21">
    <source>
        <dbReference type="Proteomes" id="UP000198287"/>
    </source>
</evidence>
<evidence type="ECO:0000256" key="10">
    <source>
        <dbReference type="ARBA" id="ARBA00022840"/>
    </source>
</evidence>
<keyword evidence="7" id="KW-0915">Sodium</keyword>
<evidence type="ECO:0000256" key="6">
    <source>
        <dbReference type="ARBA" id="ARBA00022553"/>
    </source>
</evidence>